<evidence type="ECO:0000313" key="3">
    <source>
        <dbReference type="Proteomes" id="UP000618931"/>
    </source>
</evidence>
<feature type="transmembrane region" description="Helical" evidence="1">
    <location>
        <begin position="44"/>
        <end position="65"/>
    </location>
</feature>
<evidence type="ECO:0000256" key="1">
    <source>
        <dbReference type="SAM" id="Phobius"/>
    </source>
</evidence>
<proteinExistence type="predicted"/>
<organism evidence="2 3">
    <name type="scientific">Hymenobacter ruricola</name>
    <dbReference type="NCBI Taxonomy" id="2791023"/>
    <lineage>
        <taxon>Bacteria</taxon>
        <taxon>Pseudomonadati</taxon>
        <taxon>Bacteroidota</taxon>
        <taxon>Cytophagia</taxon>
        <taxon>Cytophagales</taxon>
        <taxon>Hymenobacteraceae</taxon>
        <taxon>Hymenobacter</taxon>
    </lineage>
</organism>
<evidence type="ECO:0008006" key="4">
    <source>
        <dbReference type="Google" id="ProtNLM"/>
    </source>
</evidence>
<dbReference type="EMBL" id="JADQDM010000003">
    <property type="protein sequence ID" value="MBF9221276.1"/>
    <property type="molecule type" value="Genomic_DNA"/>
</dbReference>
<keyword evidence="1" id="KW-0472">Membrane</keyword>
<name>A0ABS0I2U8_9BACT</name>
<accession>A0ABS0I2U8</accession>
<keyword evidence="1" id="KW-0812">Transmembrane</keyword>
<feature type="transmembrane region" description="Helical" evidence="1">
    <location>
        <begin position="20"/>
        <end position="38"/>
    </location>
</feature>
<comment type="caution">
    <text evidence="2">The sequence shown here is derived from an EMBL/GenBank/DDBJ whole genome shotgun (WGS) entry which is preliminary data.</text>
</comment>
<sequence length="163" mass="18547">MGKHPPETIVYLSWARRLPWLVVFAGAEAVCVYLLLHLRPVLHLKYLFICAAAVVFPFGLVDSLLDLAGKRPRLRLSLRGLQPRNQPLDDWRDIQDECLTAPHSQASAALLTYRVGDAVRRVDLSECTHDVATLRELLAYYRRHAQHPPGSGRPRQRRATHMP</sequence>
<protein>
    <recommendedName>
        <fullName evidence="4">PH domain-containing protein</fullName>
    </recommendedName>
</protein>
<evidence type="ECO:0000313" key="2">
    <source>
        <dbReference type="EMBL" id="MBF9221276.1"/>
    </source>
</evidence>
<dbReference type="RefSeq" id="WP_196292725.1">
    <property type="nucleotide sequence ID" value="NZ_JADQDM010000003.1"/>
</dbReference>
<gene>
    <name evidence="2" type="ORF">I2H31_09180</name>
</gene>
<keyword evidence="3" id="KW-1185">Reference proteome</keyword>
<keyword evidence="1" id="KW-1133">Transmembrane helix</keyword>
<reference evidence="2 3" key="1">
    <citation type="submission" date="2020-11" db="EMBL/GenBank/DDBJ databases">
        <authorList>
            <person name="Kim M.K."/>
        </authorList>
    </citation>
    <scope>NUCLEOTIDE SEQUENCE [LARGE SCALE GENOMIC DNA]</scope>
    <source>
        <strain evidence="2 3">BT662</strain>
    </source>
</reference>
<dbReference type="Proteomes" id="UP000618931">
    <property type="component" value="Unassembled WGS sequence"/>
</dbReference>